<evidence type="ECO:0008006" key="3">
    <source>
        <dbReference type="Google" id="ProtNLM"/>
    </source>
</evidence>
<gene>
    <name evidence="1" type="ordered locus">Ccel_2345</name>
</gene>
<proteinExistence type="predicted"/>
<evidence type="ECO:0000313" key="1">
    <source>
        <dbReference type="EMBL" id="ACL76681.1"/>
    </source>
</evidence>
<evidence type="ECO:0000313" key="2">
    <source>
        <dbReference type="Proteomes" id="UP000001349"/>
    </source>
</evidence>
<protein>
    <recommendedName>
        <fullName evidence="3">Pyridoxamine 5'-phosphate oxidase-related FMN-binding</fullName>
    </recommendedName>
</protein>
<dbReference type="KEGG" id="cce:Ccel_2345"/>
<keyword evidence="2" id="KW-1185">Reference proteome</keyword>
<dbReference type="InterPro" id="IPR012349">
    <property type="entry name" value="Split_barrel_FMN-bd"/>
</dbReference>
<dbReference type="EMBL" id="CP001348">
    <property type="protein sequence ID" value="ACL76681.1"/>
    <property type="molecule type" value="Genomic_DNA"/>
</dbReference>
<dbReference type="STRING" id="394503.Ccel_2345"/>
<dbReference type="HOGENOM" id="CLU_136828_0_0_9"/>
<dbReference type="AlphaFoldDB" id="B8I5E5"/>
<dbReference type="Proteomes" id="UP000001349">
    <property type="component" value="Chromosome"/>
</dbReference>
<dbReference type="eggNOG" id="ENOG502ZBU4">
    <property type="taxonomic scope" value="Bacteria"/>
</dbReference>
<dbReference type="OrthoDB" id="9790003at2"/>
<reference evidence="1 2" key="1">
    <citation type="submission" date="2009-01" db="EMBL/GenBank/DDBJ databases">
        <title>Complete sequence of Clostridium cellulolyticum H10.</title>
        <authorList>
            <consortium name="US DOE Joint Genome Institute"/>
            <person name="Lucas S."/>
            <person name="Copeland A."/>
            <person name="Lapidus A."/>
            <person name="Glavina del Rio T."/>
            <person name="Dalin E."/>
            <person name="Tice H."/>
            <person name="Bruce D."/>
            <person name="Goodwin L."/>
            <person name="Pitluck S."/>
            <person name="Chertkov O."/>
            <person name="Saunders E."/>
            <person name="Brettin T."/>
            <person name="Detter J.C."/>
            <person name="Han C."/>
            <person name="Larimer F."/>
            <person name="Land M."/>
            <person name="Hauser L."/>
            <person name="Kyrpides N."/>
            <person name="Ivanova N."/>
            <person name="Zhou J."/>
            <person name="Richardson P."/>
        </authorList>
    </citation>
    <scope>NUCLEOTIDE SEQUENCE [LARGE SCALE GENOMIC DNA]</scope>
    <source>
        <strain evidence="2">ATCC 35319 / DSM 5812 / JCM 6584 / H10</strain>
    </source>
</reference>
<dbReference type="Gene3D" id="2.30.110.10">
    <property type="entry name" value="Electron Transport, Fmn-binding Protein, Chain A"/>
    <property type="match status" value="1"/>
</dbReference>
<dbReference type="RefSeq" id="WP_015925773.1">
    <property type="nucleotide sequence ID" value="NC_011898.1"/>
</dbReference>
<accession>B8I5E5</accession>
<organism evidence="1 2">
    <name type="scientific">Ruminiclostridium cellulolyticum (strain ATCC 35319 / DSM 5812 / JCM 6584 / H10)</name>
    <name type="common">Clostridium cellulolyticum</name>
    <dbReference type="NCBI Taxonomy" id="394503"/>
    <lineage>
        <taxon>Bacteria</taxon>
        <taxon>Bacillati</taxon>
        <taxon>Bacillota</taxon>
        <taxon>Clostridia</taxon>
        <taxon>Eubacteriales</taxon>
        <taxon>Oscillospiraceae</taxon>
        <taxon>Ruminiclostridium</taxon>
    </lineage>
</organism>
<name>B8I5E5_RUMCH</name>
<sequence>MSRYEEGLKLIEERCGNGKDNVISLSTIAMEPNTDGKPRPYVRDVDAHYEDGVFYVTTWATSTKMQQIAQNNEVAFSVCLEWFSGNGIGENLGWVLDPKNAELRTKLRKTFAKWYDHANNEQDENCVILAIHITRATVIKDHGAVRYNMDFVNKVETEEAKIR</sequence>
<dbReference type="SUPFAM" id="SSF50475">
    <property type="entry name" value="FMN-binding split barrel"/>
    <property type="match status" value="1"/>
</dbReference>